<gene>
    <name evidence="2" type="ORF">KDK95_26750</name>
</gene>
<feature type="domain" description="UspA" evidence="1">
    <location>
        <begin position="8"/>
        <end position="146"/>
    </location>
</feature>
<proteinExistence type="predicted"/>
<comment type="caution">
    <text evidence="2">The sequence shown here is derived from an EMBL/GenBank/DDBJ whole genome shotgun (WGS) entry which is preliminary data.</text>
</comment>
<sequence length="183" mass="19122">MTTIHAAPVVVGLDLTDASVHALIWAAREASVHDAPLEAVHVVDLRGAEAVYSESGAHPAVPPDEAVERIKELIRRAGVGPVERVFEVGVPGRVLVHRSRGARMLVLGQASGHHHGLGDAYRPAPELGPVARACVASAECPVVIVPEPAAAPSAADSTGERHEAAIGGRALYPYQGRIPFAHH</sequence>
<dbReference type="SUPFAM" id="SSF52402">
    <property type="entry name" value="Adenine nucleotide alpha hydrolases-like"/>
    <property type="match status" value="1"/>
</dbReference>
<reference evidence="2" key="1">
    <citation type="submission" date="2021-04" db="EMBL/GenBank/DDBJ databases">
        <title>Genome based classification of Actinospica acidithermotolerans sp. nov., an actinobacterium isolated from an Indonesian hot spring.</title>
        <authorList>
            <person name="Kusuma A.B."/>
            <person name="Putra K.E."/>
            <person name="Nafisah S."/>
            <person name="Loh J."/>
            <person name="Nouioui I."/>
            <person name="Goodfellow M."/>
        </authorList>
    </citation>
    <scope>NUCLEOTIDE SEQUENCE</scope>
    <source>
        <strain evidence="2">MGRD01-02</strain>
    </source>
</reference>
<dbReference type="AlphaFoldDB" id="A0A941INY5"/>
<dbReference type="Pfam" id="PF00582">
    <property type="entry name" value="Usp"/>
    <property type="match status" value="1"/>
</dbReference>
<dbReference type="CDD" id="cd00293">
    <property type="entry name" value="USP-like"/>
    <property type="match status" value="1"/>
</dbReference>
<dbReference type="Proteomes" id="UP000676325">
    <property type="component" value="Unassembled WGS sequence"/>
</dbReference>
<dbReference type="Gene3D" id="3.40.50.12370">
    <property type="match status" value="1"/>
</dbReference>
<evidence type="ECO:0000313" key="2">
    <source>
        <dbReference type="EMBL" id="MBR7829931.1"/>
    </source>
</evidence>
<dbReference type="InterPro" id="IPR006016">
    <property type="entry name" value="UspA"/>
</dbReference>
<organism evidence="2 3">
    <name type="scientific">Actinospica acidithermotolerans</name>
    <dbReference type="NCBI Taxonomy" id="2828514"/>
    <lineage>
        <taxon>Bacteria</taxon>
        <taxon>Bacillati</taxon>
        <taxon>Actinomycetota</taxon>
        <taxon>Actinomycetes</taxon>
        <taxon>Catenulisporales</taxon>
        <taxon>Actinospicaceae</taxon>
        <taxon>Actinospica</taxon>
    </lineage>
</organism>
<keyword evidence="3" id="KW-1185">Reference proteome</keyword>
<dbReference type="EMBL" id="JAGSOH010000106">
    <property type="protein sequence ID" value="MBR7829931.1"/>
    <property type="molecule type" value="Genomic_DNA"/>
</dbReference>
<name>A0A941INY5_9ACTN</name>
<dbReference type="RefSeq" id="WP_212521064.1">
    <property type="nucleotide sequence ID" value="NZ_JAGSOH010000106.1"/>
</dbReference>
<accession>A0A941INY5</accession>
<protein>
    <submittedName>
        <fullName evidence="2">Universal stress protein</fullName>
    </submittedName>
</protein>
<evidence type="ECO:0000259" key="1">
    <source>
        <dbReference type="Pfam" id="PF00582"/>
    </source>
</evidence>
<evidence type="ECO:0000313" key="3">
    <source>
        <dbReference type="Proteomes" id="UP000676325"/>
    </source>
</evidence>